<dbReference type="SMART" id="SM00862">
    <property type="entry name" value="Trans_reg_C"/>
    <property type="match status" value="1"/>
</dbReference>
<dbReference type="SMART" id="SM00448">
    <property type="entry name" value="REC"/>
    <property type="match status" value="1"/>
</dbReference>
<dbReference type="AlphaFoldDB" id="A0A1S6U6X7"/>
<dbReference type="GO" id="GO:0000160">
    <property type="term" value="P:phosphorelay signal transduction system"/>
    <property type="evidence" value="ECO:0007669"/>
    <property type="project" value="InterPro"/>
</dbReference>
<evidence type="ECO:0000313" key="6">
    <source>
        <dbReference type="EMBL" id="AQW87432.1"/>
    </source>
</evidence>
<dbReference type="Pfam" id="PF00072">
    <property type="entry name" value="Response_reg"/>
    <property type="match status" value="1"/>
</dbReference>
<gene>
    <name evidence="6" type="ORF">CPIN18021_0606</name>
</gene>
<keyword evidence="2" id="KW-0597">Phosphoprotein</keyword>
<dbReference type="PROSITE" id="PS50110">
    <property type="entry name" value="RESPONSE_REGULATORY"/>
    <property type="match status" value="1"/>
</dbReference>
<dbReference type="Gene3D" id="3.40.50.2300">
    <property type="match status" value="1"/>
</dbReference>
<evidence type="ECO:0000259" key="4">
    <source>
        <dbReference type="PROSITE" id="PS50110"/>
    </source>
</evidence>
<reference evidence="7" key="1">
    <citation type="submission" date="2016-09" db="EMBL/GenBank/DDBJ databases">
        <title>Comparative genomics of the Campylobacter concisus group.</title>
        <authorList>
            <person name="Miller W.G."/>
            <person name="Yee E."/>
            <person name="Chapman M.H."/>
            <person name="Huynh S."/>
            <person name="Bono J.L."/>
            <person name="On S.L.W."/>
            <person name="StLeger J."/>
            <person name="Foster G."/>
            <person name="Parker C.T."/>
        </authorList>
    </citation>
    <scope>NUCLEOTIDE SEQUENCE [LARGE SCALE GENOMIC DNA]</scope>
    <source>
        <strain evidence="7">RM18021</strain>
    </source>
</reference>
<feature type="domain" description="Response regulatory" evidence="4">
    <location>
        <begin position="13"/>
        <end position="127"/>
    </location>
</feature>
<dbReference type="GO" id="GO:0003677">
    <property type="term" value="F:DNA binding"/>
    <property type="evidence" value="ECO:0007669"/>
    <property type="project" value="UniProtKB-UniRule"/>
</dbReference>
<dbReference type="InterPro" id="IPR001867">
    <property type="entry name" value="OmpR/PhoB-type_DNA-bd"/>
</dbReference>
<evidence type="ECO:0000256" key="1">
    <source>
        <dbReference type="ARBA" id="ARBA00023125"/>
    </source>
</evidence>
<evidence type="ECO:0000313" key="7">
    <source>
        <dbReference type="Proteomes" id="UP000190868"/>
    </source>
</evidence>
<dbReference type="PANTHER" id="PTHR43228:SF1">
    <property type="entry name" value="TWO-COMPONENT RESPONSE REGULATOR ARR22"/>
    <property type="match status" value="1"/>
</dbReference>
<dbReference type="PROSITE" id="PS51755">
    <property type="entry name" value="OMPR_PHOB"/>
    <property type="match status" value="1"/>
</dbReference>
<dbReference type="Gene3D" id="1.10.10.10">
    <property type="entry name" value="Winged helix-like DNA-binding domain superfamily/Winged helix DNA-binding domain"/>
    <property type="match status" value="1"/>
</dbReference>
<evidence type="ECO:0000256" key="3">
    <source>
        <dbReference type="PROSITE-ProRule" id="PRU01091"/>
    </source>
</evidence>
<dbReference type="PANTHER" id="PTHR43228">
    <property type="entry name" value="TWO-COMPONENT RESPONSE REGULATOR"/>
    <property type="match status" value="1"/>
</dbReference>
<dbReference type="InterPro" id="IPR001789">
    <property type="entry name" value="Sig_transdc_resp-reg_receiver"/>
</dbReference>
<sequence length="226" mass="26323">MINESLKLLKDISVLIVEDDDMSRELLVSGLKPYCNNVYGAKDGLEGIESFKKYQANIVITDIHMPIMNGLEMMKEISKIKPYQKFIVFTSFDTDMNLIKSIQQGAALFLKKPIDIKELRSMIIALTYEKYQKLTKINDQISINLEKEKIFKNGEEIYLSYLQNKFFWLFAYNLNKLVSYEMIEEFVYDNEYVSKGAIQNTILRLKRELGIKLKNVSETGYILTCD</sequence>
<evidence type="ECO:0000259" key="5">
    <source>
        <dbReference type="PROSITE" id="PS51755"/>
    </source>
</evidence>
<dbReference type="InterPro" id="IPR052048">
    <property type="entry name" value="ST_Response_Regulator"/>
</dbReference>
<dbReference type="EMBL" id="CP017258">
    <property type="protein sequence ID" value="AQW87432.1"/>
    <property type="molecule type" value="Genomic_DNA"/>
</dbReference>
<keyword evidence="7" id="KW-1185">Reference proteome</keyword>
<protein>
    <submittedName>
        <fullName evidence="6">Two-component system response regulator</fullName>
    </submittedName>
</protein>
<feature type="DNA-binding region" description="OmpR/PhoB-type" evidence="3">
    <location>
        <begin position="132"/>
        <end position="226"/>
    </location>
</feature>
<proteinExistence type="predicted"/>
<accession>A0A1S6U6X7</accession>
<feature type="domain" description="OmpR/PhoB-type" evidence="5">
    <location>
        <begin position="132"/>
        <end position="226"/>
    </location>
</feature>
<feature type="modified residue" description="4-aspartylphosphate" evidence="2">
    <location>
        <position position="62"/>
    </location>
</feature>
<dbReference type="InterPro" id="IPR036388">
    <property type="entry name" value="WH-like_DNA-bd_sf"/>
</dbReference>
<organism evidence="6 7">
    <name type="scientific">Campylobacter pinnipediorum subsp. caledonicus</name>
    <dbReference type="NCBI Taxonomy" id="1874362"/>
    <lineage>
        <taxon>Bacteria</taxon>
        <taxon>Pseudomonadati</taxon>
        <taxon>Campylobacterota</taxon>
        <taxon>Epsilonproteobacteria</taxon>
        <taxon>Campylobacterales</taxon>
        <taxon>Campylobacteraceae</taxon>
        <taxon>Campylobacter</taxon>
    </lineage>
</organism>
<evidence type="ECO:0000256" key="2">
    <source>
        <dbReference type="PROSITE-ProRule" id="PRU00169"/>
    </source>
</evidence>
<dbReference type="GO" id="GO:0006355">
    <property type="term" value="P:regulation of DNA-templated transcription"/>
    <property type="evidence" value="ECO:0007669"/>
    <property type="project" value="InterPro"/>
</dbReference>
<dbReference type="Proteomes" id="UP000190868">
    <property type="component" value="Chromosome"/>
</dbReference>
<dbReference type="InterPro" id="IPR011006">
    <property type="entry name" value="CheY-like_superfamily"/>
</dbReference>
<dbReference type="SUPFAM" id="SSF52172">
    <property type="entry name" value="CheY-like"/>
    <property type="match status" value="1"/>
</dbReference>
<name>A0A1S6U6X7_9BACT</name>
<keyword evidence="1 3" id="KW-0238">DNA-binding</keyword>